<evidence type="ECO:0000313" key="10">
    <source>
        <dbReference type="EMBL" id="GCD41544.1"/>
    </source>
</evidence>
<protein>
    <submittedName>
        <fullName evidence="10">Alpha-hydroxy-acid oxidizing enzyme</fullName>
    </submittedName>
</protein>
<feature type="binding site" evidence="7">
    <location>
        <position position="268"/>
    </location>
    <ligand>
        <name>glyoxylate</name>
        <dbReference type="ChEBI" id="CHEBI:36655"/>
    </ligand>
</feature>
<evidence type="ECO:0000259" key="9">
    <source>
        <dbReference type="PROSITE" id="PS51349"/>
    </source>
</evidence>
<feature type="binding site" evidence="7">
    <location>
        <position position="141"/>
    </location>
    <ligand>
        <name>glyoxylate</name>
        <dbReference type="ChEBI" id="CHEBI:36655"/>
    </ligand>
</feature>
<feature type="binding site" evidence="7">
    <location>
        <position position="139"/>
    </location>
    <ligand>
        <name>FMN</name>
        <dbReference type="ChEBI" id="CHEBI:58210"/>
    </ligand>
</feature>
<feature type="binding site" evidence="7">
    <location>
        <position position="244"/>
    </location>
    <ligand>
        <name>FMN</name>
        <dbReference type="ChEBI" id="CHEBI:58210"/>
    </ligand>
</feature>
<feature type="binding site" evidence="7">
    <location>
        <begin position="90"/>
        <end position="92"/>
    </location>
    <ligand>
        <name>FMN</name>
        <dbReference type="ChEBI" id="CHEBI:58210"/>
    </ligand>
</feature>
<keyword evidence="11" id="KW-1185">Reference proteome</keyword>
<comment type="cofactor">
    <cofactor evidence="1">
        <name>FMN</name>
        <dbReference type="ChEBI" id="CHEBI:58210"/>
    </cofactor>
</comment>
<feature type="active site" description="Proton acceptor" evidence="6">
    <location>
        <position position="268"/>
    </location>
</feature>
<evidence type="ECO:0000256" key="2">
    <source>
        <dbReference type="ARBA" id="ARBA00022630"/>
    </source>
</evidence>
<proteinExistence type="inferred from homology"/>
<dbReference type="PANTHER" id="PTHR10578">
    <property type="entry name" value="S -2-HYDROXY-ACID OXIDASE-RELATED"/>
    <property type="match status" value="1"/>
</dbReference>
<dbReference type="Pfam" id="PF01070">
    <property type="entry name" value="FMN_dh"/>
    <property type="match status" value="1"/>
</dbReference>
<dbReference type="Gene3D" id="3.20.20.70">
    <property type="entry name" value="Aldolase class I"/>
    <property type="match status" value="1"/>
</dbReference>
<dbReference type="GO" id="GO:0016614">
    <property type="term" value="F:oxidoreductase activity, acting on CH-OH group of donors"/>
    <property type="evidence" value="ECO:0007669"/>
    <property type="project" value="UniProtKB-ARBA"/>
</dbReference>
<organism evidence="10 11">
    <name type="scientific">Streptomyces paromomycinus</name>
    <name type="common">Streptomyces rimosus subsp. paromomycinus</name>
    <dbReference type="NCBI Taxonomy" id="92743"/>
    <lineage>
        <taxon>Bacteria</taxon>
        <taxon>Bacillati</taxon>
        <taxon>Actinomycetota</taxon>
        <taxon>Actinomycetes</taxon>
        <taxon>Kitasatosporales</taxon>
        <taxon>Streptomycetaceae</taxon>
        <taxon>Streptomyces</taxon>
    </lineage>
</organism>
<comment type="caution">
    <text evidence="10">The sequence shown here is derived from an EMBL/GenBank/DDBJ whole genome shotgun (WGS) entry which is preliminary data.</text>
</comment>
<name>A0A401VWU2_STREY</name>
<evidence type="ECO:0000256" key="6">
    <source>
        <dbReference type="PIRSR" id="PIRSR000138-1"/>
    </source>
</evidence>
<dbReference type="AlphaFoldDB" id="A0A401VWU2"/>
<feature type="binding site" evidence="7">
    <location>
        <position position="271"/>
    </location>
    <ligand>
        <name>glyoxylate</name>
        <dbReference type="ChEBI" id="CHEBI:36655"/>
    </ligand>
</feature>
<dbReference type="InterPro" id="IPR008259">
    <property type="entry name" value="FMN_hydac_DH_AS"/>
</dbReference>
<feature type="region of interest" description="Disordered" evidence="8">
    <location>
        <begin position="374"/>
        <end position="409"/>
    </location>
</feature>
<dbReference type="FunFam" id="3.20.20.70:FF:000029">
    <property type="entry name" value="L-lactate dehydrogenase"/>
    <property type="match status" value="1"/>
</dbReference>
<evidence type="ECO:0000256" key="1">
    <source>
        <dbReference type="ARBA" id="ARBA00001917"/>
    </source>
</evidence>
<accession>A0A401VWU2</accession>
<reference evidence="10 11" key="1">
    <citation type="submission" date="2018-11" db="EMBL/GenBank/DDBJ databases">
        <title>Whole genome sequence of Streptomyces paromomycinus NBRC 15454(T).</title>
        <authorList>
            <person name="Komaki H."/>
            <person name="Tamura T."/>
        </authorList>
    </citation>
    <scope>NUCLEOTIDE SEQUENCE [LARGE SCALE GENOMIC DNA]</scope>
    <source>
        <strain evidence="10 11">NBRC 15454</strain>
    </source>
</reference>
<dbReference type="PROSITE" id="PS00557">
    <property type="entry name" value="FMN_HYDROXY_ACID_DH_1"/>
    <property type="match status" value="1"/>
</dbReference>
<feature type="binding site" evidence="7">
    <location>
        <position position="176"/>
    </location>
    <ligand>
        <name>glyoxylate</name>
        <dbReference type="ChEBI" id="CHEBI:36655"/>
    </ligand>
</feature>
<dbReference type="EMBL" id="BHZD01000001">
    <property type="protein sequence ID" value="GCD41544.1"/>
    <property type="molecule type" value="Genomic_DNA"/>
</dbReference>
<evidence type="ECO:0000256" key="4">
    <source>
        <dbReference type="ARBA" id="ARBA00023002"/>
    </source>
</evidence>
<comment type="similarity">
    <text evidence="5">Belongs to the FMN-dependent alpha-hydroxy acid dehydrogenase family.</text>
</comment>
<dbReference type="PIRSF" id="PIRSF000138">
    <property type="entry name" value="Al-hdrx_acd_dh"/>
    <property type="match status" value="1"/>
</dbReference>
<dbReference type="PROSITE" id="PS51349">
    <property type="entry name" value="FMN_HYDROXY_ACID_DH_2"/>
    <property type="match status" value="1"/>
</dbReference>
<evidence type="ECO:0000256" key="8">
    <source>
        <dbReference type="SAM" id="MobiDB-lite"/>
    </source>
</evidence>
<dbReference type="PANTHER" id="PTHR10578:SF107">
    <property type="entry name" value="2-HYDROXYACID OXIDASE 1"/>
    <property type="match status" value="1"/>
</dbReference>
<gene>
    <name evidence="10" type="ORF">GKJPGBOP_01199</name>
</gene>
<evidence type="ECO:0000256" key="3">
    <source>
        <dbReference type="ARBA" id="ARBA00022643"/>
    </source>
</evidence>
<dbReference type="GO" id="GO:0010181">
    <property type="term" value="F:FMN binding"/>
    <property type="evidence" value="ECO:0007669"/>
    <property type="project" value="InterPro"/>
</dbReference>
<evidence type="ECO:0000256" key="5">
    <source>
        <dbReference type="ARBA" id="ARBA00024042"/>
    </source>
</evidence>
<keyword evidence="3 7" id="KW-0288">FMN</keyword>
<keyword evidence="2 7" id="KW-0285">Flavoprotein</keyword>
<dbReference type="CDD" id="cd02809">
    <property type="entry name" value="alpha_hydroxyacid_oxid_FMN"/>
    <property type="match status" value="1"/>
</dbReference>
<evidence type="ECO:0000313" key="11">
    <source>
        <dbReference type="Proteomes" id="UP000286746"/>
    </source>
</evidence>
<feature type="domain" description="FMN hydroxy acid dehydrogenase" evidence="9">
    <location>
        <begin position="11"/>
        <end position="373"/>
    </location>
</feature>
<dbReference type="Proteomes" id="UP000286746">
    <property type="component" value="Unassembled WGS sequence"/>
</dbReference>
<sequence length="409" mass="41980">MSCEEPAPGGAAADTLLTLEDVERAAAAVLPAGVRDFVAGGSGRERTLAANREAFDRVFVRPRVLRDVSRCATGADLLGRPARMPVAVAPVAYQALVHPDGELAAARAAKAAGVPFTVSTLSTVPVEEITALGGRVWFQLYWLREPGRALELARRAEDAGCEALMLTVDVPWMGRRLRDVRNEFALPERVRAVHLDGGGPSAAHRRAAGASAVAVHTGQEFSSALTWSQVAELRARTRLPLLLKGVLAAEDAVRAAEFGVDAVVVSNHGGRQLDGALPSVEALPEIAEAVGGSCQVLLDSGVRSGTDVLKALALGAAGVLVGRPPVWGLAAAGEAGVHRVLGLLAAELSDALGLAGCATVADARRLRTVRIGAPVRSAGPTGPVGATAPDRPDDSGARAGAARSETGGP</sequence>
<dbReference type="RefSeq" id="WP_174857130.1">
    <property type="nucleotide sequence ID" value="NZ_BHZD01000001.1"/>
</dbReference>
<dbReference type="InterPro" id="IPR000262">
    <property type="entry name" value="FMN-dep_DH"/>
</dbReference>
<evidence type="ECO:0000256" key="7">
    <source>
        <dbReference type="PIRSR" id="PIRSR000138-2"/>
    </source>
</evidence>
<feature type="binding site" evidence="7">
    <location>
        <position position="266"/>
    </location>
    <ligand>
        <name>FMN</name>
        <dbReference type="ChEBI" id="CHEBI:58210"/>
    </ligand>
</feature>
<feature type="binding site" evidence="7">
    <location>
        <begin position="299"/>
        <end position="303"/>
    </location>
    <ligand>
        <name>FMN</name>
        <dbReference type="ChEBI" id="CHEBI:58210"/>
    </ligand>
</feature>
<keyword evidence="4" id="KW-0560">Oxidoreductase</keyword>
<dbReference type="InterPro" id="IPR012133">
    <property type="entry name" value="Alpha-hydoxy_acid_DH_FMN"/>
</dbReference>
<dbReference type="InterPro" id="IPR013785">
    <property type="entry name" value="Aldolase_TIM"/>
</dbReference>
<feature type="binding site" evidence="7">
    <location>
        <position position="167"/>
    </location>
    <ligand>
        <name>glyoxylate</name>
        <dbReference type="ChEBI" id="CHEBI:36655"/>
    </ligand>
</feature>
<feature type="binding site" evidence="7">
    <location>
        <position position="119"/>
    </location>
    <ligand>
        <name>FMN</name>
        <dbReference type="ChEBI" id="CHEBI:58210"/>
    </ligand>
</feature>
<dbReference type="SUPFAM" id="SSF51395">
    <property type="entry name" value="FMN-linked oxidoreductases"/>
    <property type="match status" value="1"/>
</dbReference>
<dbReference type="InterPro" id="IPR037396">
    <property type="entry name" value="FMN_HAD"/>
</dbReference>
<feature type="binding site" evidence="7">
    <location>
        <begin position="322"/>
        <end position="323"/>
    </location>
    <ligand>
        <name>FMN</name>
        <dbReference type="ChEBI" id="CHEBI:58210"/>
    </ligand>
</feature>